<accession>A0A0H2RW63</accession>
<feature type="region of interest" description="Disordered" evidence="1">
    <location>
        <begin position="1"/>
        <end position="20"/>
    </location>
</feature>
<feature type="domain" description="G-patch" evidence="2">
    <location>
        <begin position="25"/>
        <end position="71"/>
    </location>
</feature>
<feature type="compositionally biased region" description="Basic and acidic residues" evidence="1">
    <location>
        <begin position="132"/>
        <end position="146"/>
    </location>
</feature>
<protein>
    <recommendedName>
        <fullName evidence="2">G-patch domain-containing protein</fullName>
    </recommendedName>
</protein>
<dbReference type="PANTHER" id="PTHR23149">
    <property type="entry name" value="G PATCH DOMAIN CONTAINING PROTEIN"/>
    <property type="match status" value="1"/>
</dbReference>
<dbReference type="AlphaFoldDB" id="A0A0H2RW63"/>
<dbReference type="Pfam" id="PF01585">
    <property type="entry name" value="G-patch"/>
    <property type="match status" value="1"/>
</dbReference>
<keyword evidence="4" id="KW-1185">Reference proteome</keyword>
<feature type="compositionally biased region" description="Basic and acidic residues" evidence="1">
    <location>
        <begin position="393"/>
        <end position="431"/>
    </location>
</feature>
<feature type="compositionally biased region" description="Low complexity" evidence="1">
    <location>
        <begin position="346"/>
        <end position="359"/>
    </location>
</feature>
<feature type="compositionally biased region" description="Basic residues" evidence="1">
    <location>
        <begin position="450"/>
        <end position="463"/>
    </location>
</feature>
<evidence type="ECO:0000313" key="3">
    <source>
        <dbReference type="EMBL" id="KLO13673.1"/>
    </source>
</evidence>
<dbReference type="InterPro" id="IPR000467">
    <property type="entry name" value="G_patch_dom"/>
</dbReference>
<dbReference type="Proteomes" id="UP000053477">
    <property type="component" value="Unassembled WGS sequence"/>
</dbReference>
<feature type="region of interest" description="Disordered" evidence="1">
    <location>
        <begin position="120"/>
        <end position="212"/>
    </location>
</feature>
<evidence type="ECO:0000313" key="4">
    <source>
        <dbReference type="Proteomes" id="UP000053477"/>
    </source>
</evidence>
<dbReference type="GO" id="GO:0003676">
    <property type="term" value="F:nucleic acid binding"/>
    <property type="evidence" value="ECO:0007669"/>
    <property type="project" value="InterPro"/>
</dbReference>
<organism evidence="3 4">
    <name type="scientific">Schizopora paradoxa</name>
    <dbReference type="NCBI Taxonomy" id="27342"/>
    <lineage>
        <taxon>Eukaryota</taxon>
        <taxon>Fungi</taxon>
        <taxon>Dikarya</taxon>
        <taxon>Basidiomycota</taxon>
        <taxon>Agaricomycotina</taxon>
        <taxon>Agaricomycetes</taxon>
        <taxon>Hymenochaetales</taxon>
        <taxon>Schizoporaceae</taxon>
        <taxon>Schizopora</taxon>
    </lineage>
</organism>
<dbReference type="EMBL" id="KQ085956">
    <property type="protein sequence ID" value="KLO13673.1"/>
    <property type="molecule type" value="Genomic_DNA"/>
</dbReference>
<dbReference type="OrthoDB" id="29523at2759"/>
<reference evidence="3 4" key="1">
    <citation type="submission" date="2015-04" db="EMBL/GenBank/DDBJ databases">
        <title>Complete genome sequence of Schizopora paradoxa KUC8140, a cosmopolitan wood degrader in East Asia.</title>
        <authorList>
            <consortium name="DOE Joint Genome Institute"/>
            <person name="Min B."/>
            <person name="Park H."/>
            <person name="Jang Y."/>
            <person name="Kim J.-J."/>
            <person name="Kim K.H."/>
            <person name="Pangilinan J."/>
            <person name="Lipzen A."/>
            <person name="Riley R."/>
            <person name="Grigoriev I.V."/>
            <person name="Spatafora J.W."/>
            <person name="Choi I.-G."/>
        </authorList>
    </citation>
    <scope>NUCLEOTIDE SEQUENCE [LARGE SCALE GENOMIC DNA]</scope>
    <source>
        <strain evidence="3 4">KUC8140</strain>
    </source>
</reference>
<feature type="compositionally biased region" description="Low complexity" evidence="1">
    <location>
        <begin position="195"/>
        <end position="208"/>
    </location>
</feature>
<name>A0A0H2RW63_9AGAM</name>
<dbReference type="STRING" id="27342.A0A0H2RW63"/>
<evidence type="ECO:0000259" key="2">
    <source>
        <dbReference type="PROSITE" id="PS50174"/>
    </source>
</evidence>
<sequence>MGLAGRKTKQRIDNDPRNLSWADDASRFGQAYLSKLGWDSSKGLGADGDGMKSHITVTQRLNLLGIGAGAKQGAEDIAWKQNRDYELVLARLNRTSQRTADGDESTTVVEMEVTGVVAEGGFVKADTGEANEQVREEEGDVQEEKKEKKKRKNDRQKDEEKEKYEKKKSKKRRKEDNSANGEQSNHPEERDEMPAETPTPIRTPIARPMAHRARFLKSKRMALDNPTAMAEILGVASSSASPVSSYPSTPAFGLSTSTTPGPESAFSSLTTSAILSGVSTPTQTPDPLETLTTSTKSMADYFKEKLAAKVSKSSPLSREDSCTPVDESEDTPRRGLGSRGMGEGSGSAAASSGLGFGSSMKFSSLMGFGPSKMLEASPVVTEEIEPDAVTSSEKGKEKEERKAKKRKDKLEKEKQCKDIEDANADDGEKSLPADTLNKNQDGDDTEVREKKKKKKKKSRTDDE</sequence>
<dbReference type="SMART" id="SM00443">
    <property type="entry name" value="G_patch"/>
    <property type="match status" value="1"/>
</dbReference>
<feature type="region of interest" description="Disordered" evidence="1">
    <location>
        <begin position="308"/>
        <end position="463"/>
    </location>
</feature>
<gene>
    <name evidence="3" type="ORF">SCHPADRAFT_873800</name>
</gene>
<dbReference type="InterPro" id="IPR050656">
    <property type="entry name" value="PINX1"/>
</dbReference>
<feature type="compositionally biased region" description="Basic and acidic residues" evidence="1">
    <location>
        <begin position="155"/>
        <end position="165"/>
    </location>
</feature>
<evidence type="ECO:0000256" key="1">
    <source>
        <dbReference type="SAM" id="MobiDB-lite"/>
    </source>
</evidence>
<dbReference type="PROSITE" id="PS50174">
    <property type="entry name" value="G_PATCH"/>
    <property type="match status" value="1"/>
</dbReference>
<dbReference type="InParanoid" id="A0A0H2RW63"/>
<proteinExistence type="predicted"/>